<keyword evidence="3" id="KW-1185">Reference proteome</keyword>
<reference evidence="2" key="1">
    <citation type="submission" date="2023-07" db="EMBL/GenBank/DDBJ databases">
        <title>Genomic Encyclopedia of Type Strains, Phase IV (KMG-IV): sequencing the most valuable type-strain genomes for metagenomic binning, comparative biology and taxonomic classification.</title>
        <authorList>
            <person name="Goeker M."/>
        </authorList>
    </citation>
    <scope>NUCLEOTIDE SEQUENCE</scope>
    <source>
        <strain evidence="2">DSM 26174</strain>
    </source>
</reference>
<comment type="caution">
    <text evidence="2">The sequence shown here is derived from an EMBL/GenBank/DDBJ whole genome shotgun (WGS) entry which is preliminary data.</text>
</comment>
<protein>
    <submittedName>
        <fullName evidence="2">Uncharacterized protein</fullName>
    </submittedName>
</protein>
<accession>A0AAE3XT81</accession>
<keyword evidence="1" id="KW-1133">Transmembrane helix</keyword>
<dbReference type="Proteomes" id="UP001185092">
    <property type="component" value="Unassembled WGS sequence"/>
</dbReference>
<keyword evidence="1" id="KW-0472">Membrane</keyword>
<sequence>MKQFFAREFIWLIAAFMIGIPSGFIFLWMLDLRTLGEQITFDESVFFTELYLVGFISGMVSVYLLRLVRASIITIANKKKES</sequence>
<gene>
    <name evidence="2" type="ORF">HNQ88_004745</name>
</gene>
<dbReference type="AlphaFoldDB" id="A0AAE3XT81"/>
<organism evidence="2 3">
    <name type="scientific">Aureibacter tunicatorum</name>
    <dbReference type="NCBI Taxonomy" id="866807"/>
    <lineage>
        <taxon>Bacteria</taxon>
        <taxon>Pseudomonadati</taxon>
        <taxon>Bacteroidota</taxon>
        <taxon>Cytophagia</taxon>
        <taxon>Cytophagales</taxon>
        <taxon>Persicobacteraceae</taxon>
        <taxon>Aureibacter</taxon>
    </lineage>
</organism>
<evidence type="ECO:0000313" key="3">
    <source>
        <dbReference type="Proteomes" id="UP001185092"/>
    </source>
</evidence>
<dbReference type="RefSeq" id="WP_309942615.1">
    <property type="nucleotide sequence ID" value="NZ_AP025308.1"/>
</dbReference>
<dbReference type="EMBL" id="JAVDQD010000010">
    <property type="protein sequence ID" value="MDR6241658.1"/>
    <property type="molecule type" value="Genomic_DNA"/>
</dbReference>
<keyword evidence="1" id="KW-0812">Transmembrane</keyword>
<evidence type="ECO:0000256" key="1">
    <source>
        <dbReference type="SAM" id="Phobius"/>
    </source>
</evidence>
<feature type="transmembrane region" description="Helical" evidence="1">
    <location>
        <begin position="9"/>
        <end position="30"/>
    </location>
</feature>
<proteinExistence type="predicted"/>
<feature type="transmembrane region" description="Helical" evidence="1">
    <location>
        <begin position="50"/>
        <end position="68"/>
    </location>
</feature>
<evidence type="ECO:0000313" key="2">
    <source>
        <dbReference type="EMBL" id="MDR6241658.1"/>
    </source>
</evidence>
<name>A0AAE3XT81_9BACT</name>